<dbReference type="EMBL" id="KI546046">
    <property type="protein sequence ID" value="EST47184.1"/>
    <property type="molecule type" value="Genomic_DNA"/>
</dbReference>
<proteinExistence type="predicted"/>
<accession>V6M1W8</accession>
<evidence type="ECO:0000313" key="2">
    <source>
        <dbReference type="EMBL" id="KAH0575675.1"/>
    </source>
</evidence>
<evidence type="ECO:0000313" key="1">
    <source>
        <dbReference type="EMBL" id="EST47184.1"/>
    </source>
</evidence>
<protein>
    <submittedName>
        <fullName evidence="1">Uncharacterized protein</fullName>
    </submittedName>
</protein>
<gene>
    <name evidence="1" type="ORF">SS50377_12695</name>
    <name evidence="2" type="ORF">SS50377_23315</name>
</gene>
<reference evidence="1 2" key="1">
    <citation type="journal article" date="2014" name="PLoS Genet.">
        <title>The Genome of Spironucleus salmonicida Highlights a Fish Pathogen Adapted to Fluctuating Environments.</title>
        <authorList>
            <person name="Xu F."/>
            <person name="Jerlstrom-Hultqvist J."/>
            <person name="Einarsson E."/>
            <person name="Astvaldsson A."/>
            <person name="Svard S.G."/>
            <person name="Andersson J.O."/>
        </authorList>
    </citation>
    <scope>NUCLEOTIDE SEQUENCE</scope>
    <source>
        <strain evidence="2">ATCC 50377</strain>
    </source>
</reference>
<reference evidence="2" key="2">
    <citation type="submission" date="2020-12" db="EMBL/GenBank/DDBJ databases">
        <title>New Spironucleus salmonicida genome in near-complete chromosomes.</title>
        <authorList>
            <person name="Xu F."/>
            <person name="Kurt Z."/>
            <person name="Jimenez-Gonzalez A."/>
            <person name="Astvaldsson A."/>
            <person name="Andersson J.O."/>
            <person name="Svard S.G."/>
        </authorList>
    </citation>
    <scope>NUCLEOTIDE SEQUENCE</scope>
    <source>
        <strain evidence="2">ATCC 50377</strain>
    </source>
</reference>
<dbReference type="EMBL" id="AUWU02000003">
    <property type="protein sequence ID" value="KAH0575675.1"/>
    <property type="molecule type" value="Genomic_DNA"/>
</dbReference>
<name>V6M1W8_9EUKA</name>
<dbReference type="Proteomes" id="UP000018208">
    <property type="component" value="Unassembled WGS sequence"/>
</dbReference>
<keyword evidence="3" id="KW-1185">Reference proteome</keyword>
<evidence type="ECO:0000313" key="3">
    <source>
        <dbReference type="Proteomes" id="UP000018208"/>
    </source>
</evidence>
<organism evidence="1">
    <name type="scientific">Spironucleus salmonicida</name>
    <dbReference type="NCBI Taxonomy" id="348837"/>
    <lineage>
        <taxon>Eukaryota</taxon>
        <taxon>Metamonada</taxon>
        <taxon>Diplomonadida</taxon>
        <taxon>Hexamitidae</taxon>
        <taxon>Hexamitinae</taxon>
        <taxon>Spironucleus</taxon>
    </lineage>
</organism>
<dbReference type="AlphaFoldDB" id="V6M1W8"/>
<dbReference type="VEuPathDB" id="GiardiaDB:SS50377_23315"/>
<sequence length="827" mass="97500">MFEVSKYVKQLGNFQSIESLDQFLYEQHEKTQIQQNLNQQINQNLINFQLLYSSREQITQLHPQFKNQNFSIVSEKLQSLNQIQDQFKSFEIQEQKLQSNLSETNADKELSSILDYDINLAVKLILKYENNLDEQVQLSLKIAKTKFFAQNNIMPLCLFQQLLKSKSPFTEFNELLTKSLNNLRAFSFEENQFLKQMQQLDQVLIDENHLKIVQQMLFIEIYIGEIIIILLIIRQLTKQYVELMETIMQKKFVNLDDIISSLTQQFDLESFEQINRTSFSGIFFNSYQFNQKIQTQINMFKDMFAKQYFNILNILQIIINNTDQLNIDQANKVQFQLSTQAILQYLLDFIVPFIQQDDLILNEFMLLNLCKINQFICQNSRYYIIFKTQIEELQQKVINKIAIQTSNIIIASSYFYYQFPQLSINDIKNINMNQIDFIYLLQIQKLQKTSDLSIQVQFLIIGIEQLAKFSESCNNMQSNNVYTLLQQSYVSIFNIFLVQVEIIVQHYHLYHSQLRIAYDINQKNIIQNIIDLNFSKSYIPKESLFFKIILVDLEILFTFVFPLTCIIYCQAFNLRIKQQFQSYYQQFANFQIQDIIQHFLTITQNFFKSTEFIPSKQISSLMGQQVNNLFLANQGQFNQQSLIQPYDEIYNTSLVILTKQFEYTTLQVSIMHSNSVILKLGDFTRSFVKRVKQTPDLTVSNRQFSNFTSIFSQLHEGLTKEVERWIGLRDLTIIINQISGFKFTNQNDLSSAITGNIPIGPWSEPQIVVFEIIIGVLCNIYSFESTLHCLVKRDNGRIEQYNPEIINKQICILIIQEIVKYLKGFQE</sequence>